<dbReference type="InterPro" id="IPR010985">
    <property type="entry name" value="Ribbon_hlx_hlx"/>
</dbReference>
<dbReference type="RefSeq" id="WP_198746036.1">
    <property type="nucleotide sequence ID" value="NZ_JAEHTE010000001.1"/>
</dbReference>
<dbReference type="Proteomes" id="UP000637061">
    <property type="component" value="Unassembled WGS sequence"/>
</dbReference>
<evidence type="ECO:0000313" key="1">
    <source>
        <dbReference type="EMBL" id="MBI6882417.1"/>
    </source>
</evidence>
<protein>
    <recommendedName>
        <fullName evidence="3">Arc family DNA-binding protein</fullName>
    </recommendedName>
</protein>
<name>A0A8I1EAL4_PSEPU</name>
<sequence length="175" mass="19553">MNSKDHKSGSPRQVFQLRLTDPLKARLETDARACNRSLNAHICYLLEISVREYPVLPTTTHDEHELSEKPFSLRLNKAFKNDIQKIGLQCRRSLNTEILLRLLVATGESGAVSDKNSEADNNHASNVAWIRLSSAIDDAIADHPEADSKAIAELVEARAVYQEHVAPNRFDPRSG</sequence>
<gene>
    <name evidence="1" type="ORF">JEU22_00620</name>
</gene>
<dbReference type="InterPro" id="IPR013321">
    <property type="entry name" value="Arc_rbn_hlx_hlx"/>
</dbReference>
<proteinExistence type="predicted"/>
<dbReference type="SUPFAM" id="SSF47598">
    <property type="entry name" value="Ribbon-helix-helix"/>
    <property type="match status" value="1"/>
</dbReference>
<organism evidence="1 2">
    <name type="scientific">Pseudomonas putida</name>
    <name type="common">Arthrobacter siderocapsulatus</name>
    <dbReference type="NCBI Taxonomy" id="303"/>
    <lineage>
        <taxon>Bacteria</taxon>
        <taxon>Pseudomonadati</taxon>
        <taxon>Pseudomonadota</taxon>
        <taxon>Gammaproteobacteria</taxon>
        <taxon>Pseudomonadales</taxon>
        <taxon>Pseudomonadaceae</taxon>
        <taxon>Pseudomonas</taxon>
    </lineage>
</organism>
<dbReference type="Gene3D" id="1.10.1220.10">
    <property type="entry name" value="Met repressor-like"/>
    <property type="match status" value="1"/>
</dbReference>
<reference evidence="1" key="1">
    <citation type="submission" date="2020-12" db="EMBL/GenBank/DDBJ databases">
        <title>Enhanced detection system for hospital associated transmission using whole genome sequencing surveillance.</title>
        <authorList>
            <person name="Harrison L.H."/>
            <person name="Van Tyne D."/>
            <person name="Marsh J.W."/>
            <person name="Griffith M.P."/>
            <person name="Snyder D.J."/>
            <person name="Cooper V.S."/>
            <person name="Mustapha M."/>
        </authorList>
    </citation>
    <scope>NUCLEOTIDE SEQUENCE</scope>
    <source>
        <strain evidence="1">PSB00042</strain>
    </source>
</reference>
<comment type="caution">
    <text evidence="1">The sequence shown here is derived from an EMBL/GenBank/DDBJ whole genome shotgun (WGS) entry which is preliminary data.</text>
</comment>
<dbReference type="GO" id="GO:0006355">
    <property type="term" value="P:regulation of DNA-templated transcription"/>
    <property type="evidence" value="ECO:0007669"/>
    <property type="project" value="InterPro"/>
</dbReference>
<dbReference type="EMBL" id="JAEHTE010000001">
    <property type="protein sequence ID" value="MBI6882417.1"/>
    <property type="molecule type" value="Genomic_DNA"/>
</dbReference>
<evidence type="ECO:0008006" key="3">
    <source>
        <dbReference type="Google" id="ProtNLM"/>
    </source>
</evidence>
<accession>A0A8I1EAL4</accession>
<evidence type="ECO:0000313" key="2">
    <source>
        <dbReference type="Proteomes" id="UP000637061"/>
    </source>
</evidence>
<dbReference type="AlphaFoldDB" id="A0A8I1EAL4"/>